<protein>
    <recommendedName>
        <fullName evidence="3">Alpha/beta hydrolase</fullName>
    </recommendedName>
</protein>
<dbReference type="InterPro" id="IPR029058">
    <property type="entry name" value="AB_hydrolase_fold"/>
</dbReference>
<dbReference type="PATRIC" id="fig|128780.6.peg.557"/>
<evidence type="ECO:0000313" key="1">
    <source>
        <dbReference type="EMBL" id="ALJ26992.1"/>
    </source>
</evidence>
<evidence type="ECO:0008006" key="3">
    <source>
        <dbReference type="Google" id="ProtNLM"/>
    </source>
</evidence>
<dbReference type="PROSITE" id="PS51257">
    <property type="entry name" value="PROKAR_LIPOPROTEIN"/>
    <property type="match status" value="1"/>
</dbReference>
<sequence length="449" mass="49959">MARLCVFLLLMLAGCSQTTRPDFARLYADTGSQQPPVVVIHGVLGARLADSEGRERWPGGVGRLALSDYDDLALPIDPVSLRPRDDGLRPTDIFEGAAGLDFYGALLRTLEEGGGYRRAKVGAPPPAGRHYYVFTYDWRQDNIDSVRALDALLARIRADHGDPGLQVDLIAHSNGGLIARYYARYGAVDLLDGNQFVVTQAGALRIRRMVLLGTPNFGSVGALHGMIVGRKVVFGSLMPEVLMTMPSLYQLFPHALNTWLIGHDGRPLDRDLFDVAIWRRFEWAVFDPEVRARIRKHHSGDDPERYLATLERYLGHHLERARRFTWALSVPEPTPGIDPIVFGGDCELTPARMLAEEVAGETVLRLDPGEIKRPLPGVDYDRLMLEPGDGTVTKASLLARDVLDPSRQRHAYSHFPHDYAFFLCVAHDQLTGNTSFQDNLLHALLSIDR</sequence>
<accession>A0A0S1AW16</accession>
<dbReference type="Gene3D" id="3.40.50.1820">
    <property type="entry name" value="alpha/beta hydrolase"/>
    <property type="match status" value="1"/>
</dbReference>
<dbReference type="SUPFAM" id="SSF53474">
    <property type="entry name" value="alpha/beta-Hydrolases"/>
    <property type="match status" value="1"/>
</dbReference>
<dbReference type="KEGG" id="sacz:AOT14_05470"/>
<keyword evidence="2" id="KW-1185">Reference proteome</keyword>
<reference evidence="1 2" key="1">
    <citation type="journal article" date="2015" name="Genome Announc.">
        <title>Complete Genome Sequencing of Stenotrophomonas acidaminiphila ZAC14D2_NAIMI4_2, a Multidrug-Resistant Strain Isolated from Sediments of a Polluted River in Mexico, Uncovers New Antibiotic Resistance Genes and a Novel Class-II Lasso Peptide Biosynthesis Gene Cluster.</title>
        <authorList>
            <person name="Vinuesa P."/>
            <person name="Ochoa-Sanchez L.E."/>
        </authorList>
    </citation>
    <scope>NUCLEOTIDE SEQUENCE [LARGE SCALE GENOMIC DNA]</scope>
    <source>
        <strain evidence="1 2">ZAC14D2_NAIMI4_2</strain>
    </source>
</reference>
<name>A0A0S1AW16_9GAMM</name>
<proteinExistence type="predicted"/>
<dbReference type="EMBL" id="CP012900">
    <property type="protein sequence ID" value="ALJ26992.1"/>
    <property type="molecule type" value="Genomic_DNA"/>
</dbReference>
<organism evidence="1 2">
    <name type="scientific">Stenotrophomonas acidaminiphila</name>
    <dbReference type="NCBI Taxonomy" id="128780"/>
    <lineage>
        <taxon>Bacteria</taxon>
        <taxon>Pseudomonadati</taxon>
        <taxon>Pseudomonadota</taxon>
        <taxon>Gammaproteobacteria</taxon>
        <taxon>Lysobacterales</taxon>
        <taxon>Lysobacteraceae</taxon>
        <taxon>Stenotrophomonas</taxon>
    </lineage>
</organism>
<gene>
    <name evidence="1" type="ORF">AOT14_05470</name>
</gene>
<dbReference type="AlphaFoldDB" id="A0A0S1AW16"/>
<evidence type="ECO:0000313" key="2">
    <source>
        <dbReference type="Proteomes" id="UP000061010"/>
    </source>
</evidence>
<dbReference type="Proteomes" id="UP000061010">
    <property type="component" value="Chromosome"/>
</dbReference>